<organism evidence="4 5">
    <name type="scientific">Cladophialophora chaetospira</name>
    <dbReference type="NCBI Taxonomy" id="386627"/>
    <lineage>
        <taxon>Eukaryota</taxon>
        <taxon>Fungi</taxon>
        <taxon>Dikarya</taxon>
        <taxon>Ascomycota</taxon>
        <taxon>Pezizomycotina</taxon>
        <taxon>Eurotiomycetes</taxon>
        <taxon>Chaetothyriomycetidae</taxon>
        <taxon>Chaetothyriales</taxon>
        <taxon>Herpotrichiellaceae</taxon>
        <taxon>Cladophialophora</taxon>
    </lineage>
</organism>
<feature type="region of interest" description="Disordered" evidence="2">
    <location>
        <begin position="237"/>
        <end position="293"/>
    </location>
</feature>
<proteinExistence type="predicted"/>
<dbReference type="GO" id="GO:0000178">
    <property type="term" value="C:exosome (RNase complex)"/>
    <property type="evidence" value="ECO:0007669"/>
    <property type="project" value="TreeGrafter"/>
</dbReference>
<feature type="compositionally biased region" description="Polar residues" evidence="2">
    <location>
        <begin position="371"/>
        <end position="386"/>
    </location>
</feature>
<protein>
    <recommendedName>
        <fullName evidence="3">Putative zinc-finger domain-containing protein</fullName>
    </recommendedName>
</protein>
<evidence type="ECO:0000256" key="1">
    <source>
        <dbReference type="SAM" id="Coils"/>
    </source>
</evidence>
<sequence>MAHPYSSNPYAGAPSYPPQQQSFYPSYPSNGLQQQVQTPPGLVQQPSQGQGQPQSFPAYHQQQQQQPSPSTNGPRFEQNSQIPPSAVPFPPFPPPPINFNSDFFKQFANAGFPPPPPPNIPPVPLPSPGYPQLHAAVNTSTSSPYPQFHYAQNEQPQLGGNQYMGAQEENQSGMEWQRGSRTYAAPAVAQAGDSHNVRPISRGLISLGNDKDQSLPSFGSRSDLDMLFATAQHQMVQAPPTHEEAGISQDANRNDSTDHDLLTDGGASPYDPTRPATIEDRPSGSFAPASIASKASVPKKMERIYDNKSHAELRQLAKGAVLSLVPHKILYADLVKEGVDPQILRELYGELGLKVEPEQPQPRNDDIVQNDLPSQAAQTPPSTQKLELQDHESTSRPNDTQAVSLPPAANAETILPPAVVDVRKQQSAPSPSLERKDRIAQLLAAKAGRPSPSPVAQTSTLREESTAPAPTATSAATSEVAAAPSTSATPPASQPEAATSTQSITVNKSKAQTELVKQKMEQLKRETQARSDATSSKSLQAPLGTPTRKEADVARAMPQFGSVTPLSATKVSSFFGQPSVTSLIPGLFMSSTETPAVADSAIQSSPFQATSSSNVPTKRSLDDDTALPAFQPPAKKSNVQQNLKHAPSAPPSDNDLDYQSEGEVVEDAEDDAMTLDQVPEQAPQQEYQPRQLSDIAPYSYMPAEIDQAFTAPLQTASNNGPGSDHLYRAKQTEIEAMRQRIAEMERKKLKRTKSQLESPASSKPTTPPVARQEQPLISSPISQTADLTSTQRQPPNARTTSKLTREQLLERAATLKAEVLKQRAQRQQVLQDGLPDLNAEVKNTETQLHNSRQELVQVRAQIQSLRAELDRLAVQEKELDGEVIRFEQQLEEGREGQKQYSDELRLIKLEKLAEEQADPVQQASGHAPRTQPETAAGEDFPGWSNEEPNDQETMPQDNHTLSDDGVEDADAAVIDDEGDTEMQVEEDDDFEMSETEGVLHNAPEVAPVLEAGSEHHQEMQGDFVDESPVADYVVATTDKEAEVTDTQIQAADEDQLGAGEMEISPGPEDFVESHESLPPPVETVQESADDALRMDDDSDGSASMSDSDDEEEEYEPAEADSSVPLPEEEYEPAEPDTSVPMQHSDDEGEYDPETAPVESGASTTGIEENDDVYDPATFVGVPSSALAHAEQELPVNGDSAVASNATESPAQAEIMTDDVPAVSEVPANTKDDLESHAQLAEADATGKPPPGHSENVETGAFLDGGPAPSVHYVPYKTPLSSFKTYRFHADFNDTVKSGYRSLTYSNSIDPSRPLCPTELSGQTCTDTTCEDQHFSQLGLPDEKILVQMSSASDIKDKATRDDFHAGLKLVITGLRANDIKDFEKVADALSKYRREFFAERAKEATEVEDKVTKSVTQDAEEGRIGENPSS</sequence>
<dbReference type="Proteomes" id="UP001172673">
    <property type="component" value="Unassembled WGS sequence"/>
</dbReference>
<feature type="compositionally biased region" description="Basic and acidic residues" evidence="2">
    <location>
        <begin position="252"/>
        <end position="262"/>
    </location>
</feature>
<name>A0AA38XF13_9EURO</name>
<feature type="region of interest" description="Disordered" evidence="2">
    <location>
        <begin position="916"/>
        <end position="995"/>
    </location>
</feature>
<feature type="compositionally biased region" description="Acidic residues" evidence="2">
    <location>
        <begin position="654"/>
        <end position="673"/>
    </location>
</feature>
<feature type="compositionally biased region" description="Basic and acidic residues" evidence="2">
    <location>
        <begin position="516"/>
        <end position="529"/>
    </location>
</feature>
<keyword evidence="5" id="KW-1185">Reference proteome</keyword>
<feature type="compositionally biased region" description="Pro residues" evidence="2">
    <location>
        <begin position="112"/>
        <end position="129"/>
    </location>
</feature>
<dbReference type="InterPro" id="IPR019607">
    <property type="entry name" value="Putative_zinc-finger_domain"/>
</dbReference>
<feature type="coiled-coil region" evidence="1">
    <location>
        <begin position="805"/>
        <end position="882"/>
    </location>
</feature>
<feature type="compositionally biased region" description="Polar residues" evidence="2">
    <location>
        <begin position="137"/>
        <end position="148"/>
    </location>
</feature>
<feature type="compositionally biased region" description="Low complexity" evidence="2">
    <location>
        <begin position="18"/>
        <end position="29"/>
    </location>
</feature>
<dbReference type="GO" id="GO:0005634">
    <property type="term" value="C:nucleus"/>
    <property type="evidence" value="ECO:0007669"/>
    <property type="project" value="TreeGrafter"/>
</dbReference>
<feature type="domain" description="Putative zinc-finger" evidence="3">
    <location>
        <begin position="1314"/>
        <end position="1334"/>
    </location>
</feature>
<dbReference type="Pfam" id="PF10650">
    <property type="entry name" value="zf-C3H1"/>
    <property type="match status" value="1"/>
</dbReference>
<dbReference type="PANTHER" id="PTHR21563">
    <property type="entry name" value="ZINC FINGER C3H1 DOMAIN-CONTAINING PROTEIN"/>
    <property type="match status" value="1"/>
</dbReference>
<dbReference type="PANTHER" id="PTHR21563:SF3">
    <property type="entry name" value="ZINC FINGER C3H1 DOMAIN-CONTAINING PROTEIN"/>
    <property type="match status" value="1"/>
</dbReference>
<feature type="compositionally biased region" description="Polar residues" evidence="2">
    <location>
        <begin position="502"/>
        <end position="512"/>
    </location>
</feature>
<reference evidence="4" key="1">
    <citation type="submission" date="2022-10" db="EMBL/GenBank/DDBJ databases">
        <title>Culturing micro-colonial fungi from biological soil crusts in the Mojave desert and describing Neophaeococcomyces mojavensis, and introducing the new genera and species Taxawa tesnikishii.</title>
        <authorList>
            <person name="Kurbessoian T."/>
            <person name="Stajich J.E."/>
        </authorList>
    </citation>
    <scope>NUCLEOTIDE SEQUENCE</scope>
    <source>
        <strain evidence="4">TK_41</strain>
    </source>
</reference>
<feature type="compositionally biased region" description="Basic and acidic residues" evidence="2">
    <location>
        <begin position="1402"/>
        <end position="1412"/>
    </location>
</feature>
<feature type="region of interest" description="Disordered" evidence="2">
    <location>
        <begin position="423"/>
        <end position="556"/>
    </location>
</feature>
<evidence type="ECO:0000259" key="3">
    <source>
        <dbReference type="Pfam" id="PF10650"/>
    </source>
</evidence>
<dbReference type="InterPro" id="IPR039278">
    <property type="entry name" value="Red1"/>
</dbReference>
<feature type="compositionally biased region" description="Polar residues" evidence="2">
    <location>
        <begin position="530"/>
        <end position="539"/>
    </location>
</feature>
<comment type="caution">
    <text evidence="4">The sequence shown here is derived from an EMBL/GenBank/DDBJ whole genome shotgun (WGS) entry which is preliminary data.</text>
</comment>
<feature type="region of interest" description="Disordered" evidence="2">
    <location>
        <begin position="1"/>
        <end position="148"/>
    </location>
</feature>
<feature type="compositionally biased region" description="Acidic residues" evidence="2">
    <location>
        <begin position="1106"/>
        <end position="1118"/>
    </location>
</feature>
<feature type="region of interest" description="Disordered" evidence="2">
    <location>
        <begin position="747"/>
        <end position="804"/>
    </location>
</feature>
<evidence type="ECO:0000256" key="2">
    <source>
        <dbReference type="SAM" id="MobiDB-lite"/>
    </source>
</evidence>
<accession>A0AA38XF13</accession>
<feature type="compositionally biased region" description="Low complexity" evidence="2">
    <location>
        <begin position="44"/>
        <end position="70"/>
    </location>
</feature>
<feature type="compositionally biased region" description="Polar residues" evidence="2">
    <location>
        <begin position="755"/>
        <end position="764"/>
    </location>
</feature>
<evidence type="ECO:0000313" key="4">
    <source>
        <dbReference type="EMBL" id="KAJ9612239.1"/>
    </source>
</evidence>
<gene>
    <name evidence="4" type="ORF">H2200_003836</name>
</gene>
<feature type="region of interest" description="Disordered" evidence="2">
    <location>
        <begin position="1197"/>
        <end position="1263"/>
    </location>
</feature>
<feature type="compositionally biased region" description="Pro residues" evidence="2">
    <location>
        <begin position="85"/>
        <end position="97"/>
    </location>
</feature>
<keyword evidence="1" id="KW-0175">Coiled coil</keyword>
<dbReference type="EMBL" id="JAPDRK010000005">
    <property type="protein sequence ID" value="KAJ9612239.1"/>
    <property type="molecule type" value="Genomic_DNA"/>
</dbReference>
<feature type="region of interest" description="Disordered" evidence="2">
    <location>
        <begin position="1038"/>
        <end position="1177"/>
    </location>
</feature>
<feature type="region of interest" description="Disordered" evidence="2">
    <location>
        <begin position="1402"/>
        <end position="1430"/>
    </location>
</feature>
<feature type="compositionally biased region" description="Polar residues" evidence="2">
    <location>
        <begin position="71"/>
        <end position="81"/>
    </location>
</feature>
<feature type="region of interest" description="Disordered" evidence="2">
    <location>
        <begin position="185"/>
        <end position="218"/>
    </location>
</feature>
<feature type="compositionally biased region" description="Polar residues" evidence="2">
    <location>
        <begin position="601"/>
        <end position="617"/>
    </location>
</feature>
<feature type="compositionally biased region" description="Low complexity" evidence="2">
    <location>
        <begin position="466"/>
        <end position="501"/>
    </location>
</feature>
<feature type="compositionally biased region" description="Acidic residues" evidence="2">
    <location>
        <begin position="964"/>
        <end position="994"/>
    </location>
</feature>
<feature type="region of interest" description="Disordered" evidence="2">
    <location>
        <begin position="355"/>
        <end position="406"/>
    </location>
</feature>
<feature type="compositionally biased region" description="Polar residues" evidence="2">
    <location>
        <begin position="775"/>
        <end position="802"/>
    </location>
</feature>
<evidence type="ECO:0000313" key="5">
    <source>
        <dbReference type="Proteomes" id="UP001172673"/>
    </source>
</evidence>
<feature type="region of interest" description="Disordered" evidence="2">
    <location>
        <begin position="599"/>
        <end position="690"/>
    </location>
</feature>